<organism evidence="1 2">
    <name type="scientific">Cercospora berteroae</name>
    <dbReference type="NCBI Taxonomy" id="357750"/>
    <lineage>
        <taxon>Eukaryota</taxon>
        <taxon>Fungi</taxon>
        <taxon>Dikarya</taxon>
        <taxon>Ascomycota</taxon>
        <taxon>Pezizomycotina</taxon>
        <taxon>Dothideomycetes</taxon>
        <taxon>Dothideomycetidae</taxon>
        <taxon>Mycosphaerellales</taxon>
        <taxon>Mycosphaerellaceae</taxon>
        <taxon>Cercospora</taxon>
    </lineage>
</organism>
<name>A0A2S6C8C4_9PEZI</name>
<gene>
    <name evidence="1" type="ORF">CBER1_03605</name>
</gene>
<dbReference type="AlphaFoldDB" id="A0A2S6C8C4"/>
<comment type="caution">
    <text evidence="1">The sequence shown here is derived from an EMBL/GenBank/DDBJ whole genome shotgun (WGS) entry which is preliminary data.</text>
</comment>
<keyword evidence="2" id="KW-1185">Reference proteome</keyword>
<evidence type="ECO:0000313" key="1">
    <source>
        <dbReference type="EMBL" id="PPJ55970.1"/>
    </source>
</evidence>
<evidence type="ECO:0000313" key="2">
    <source>
        <dbReference type="Proteomes" id="UP000237631"/>
    </source>
</evidence>
<dbReference type="EMBL" id="PNEN01000528">
    <property type="protein sequence ID" value="PPJ55970.1"/>
    <property type="molecule type" value="Genomic_DNA"/>
</dbReference>
<accession>A0A2S6C8C4</accession>
<proteinExistence type="predicted"/>
<dbReference type="Proteomes" id="UP000237631">
    <property type="component" value="Unassembled WGS sequence"/>
</dbReference>
<reference evidence="2" key="1">
    <citation type="journal article" date="2017" name="bioRxiv">
        <title>Conservation of a gene cluster reveals novel cercosporin biosynthetic mechanisms and extends production to the genus Colletotrichum.</title>
        <authorList>
            <person name="de Jonge R."/>
            <person name="Ebert M.K."/>
            <person name="Huitt-Roehl C.R."/>
            <person name="Pal P."/>
            <person name="Suttle J.C."/>
            <person name="Spanner R.E."/>
            <person name="Neubauer J.D."/>
            <person name="Jurick W.M.II."/>
            <person name="Stott K.A."/>
            <person name="Secor G.A."/>
            <person name="Thomma B.P.H.J."/>
            <person name="Van de Peer Y."/>
            <person name="Townsend C.A."/>
            <person name="Bolton M.D."/>
        </authorList>
    </citation>
    <scope>NUCLEOTIDE SEQUENCE [LARGE SCALE GENOMIC DNA]</scope>
    <source>
        <strain evidence="2">CBS538.71</strain>
    </source>
</reference>
<protein>
    <submittedName>
        <fullName evidence="1">Uncharacterized protein</fullName>
    </submittedName>
</protein>
<sequence length="198" mass="22528">MDQNRWALPINEGGWTRDGSQQKPYEDRKMWPKLFSRTKALKLAIFQKHCYRDPPLGSGSALFLRYALANAASLEKLSLELVSWDMENEPDQWHMRYGQRSDRMYLLRNINLPPGLKELELRGGQIVMAEVADLIKSNPYLQKLALAKTVLRIGDTGVEHDPDGQVEDEQVKQALLHLVGETSIELEISAARVYVGPL</sequence>